<comment type="similarity">
    <text evidence="6">Belongs to the insect chemoreceptor superfamily. Gustatory receptor (GR) family.</text>
</comment>
<evidence type="ECO:0000256" key="3">
    <source>
        <dbReference type="ARBA" id="ARBA00022692"/>
    </source>
</evidence>
<keyword evidence="2 6" id="KW-1003">Cell membrane</keyword>
<dbReference type="GO" id="GO:0050909">
    <property type="term" value="P:sensory perception of taste"/>
    <property type="evidence" value="ECO:0007669"/>
    <property type="project" value="InterPro"/>
</dbReference>
<dbReference type="AlphaFoldDB" id="A0A182T0M9"/>
<proteinExistence type="inferred from homology"/>
<keyword evidence="5 6" id="KW-0472">Membrane</keyword>
<organism evidence="7 8">
    <name type="scientific">Anopheles maculatus</name>
    <dbReference type="NCBI Taxonomy" id="74869"/>
    <lineage>
        <taxon>Eukaryota</taxon>
        <taxon>Metazoa</taxon>
        <taxon>Ecdysozoa</taxon>
        <taxon>Arthropoda</taxon>
        <taxon>Hexapoda</taxon>
        <taxon>Insecta</taxon>
        <taxon>Pterygota</taxon>
        <taxon>Neoptera</taxon>
        <taxon>Endopterygota</taxon>
        <taxon>Diptera</taxon>
        <taxon>Nematocera</taxon>
        <taxon>Culicoidea</taxon>
        <taxon>Culicidae</taxon>
        <taxon>Anophelinae</taxon>
        <taxon>Anopheles</taxon>
        <taxon>Anopheles maculatus group</taxon>
    </lineage>
</organism>
<reference evidence="7" key="2">
    <citation type="submission" date="2020-05" db="UniProtKB">
        <authorList>
            <consortium name="EnsemblMetazoa"/>
        </authorList>
    </citation>
    <scope>IDENTIFICATION</scope>
    <source>
        <strain evidence="7">maculatus3</strain>
    </source>
</reference>
<reference evidence="8" key="1">
    <citation type="submission" date="2013-09" db="EMBL/GenBank/DDBJ databases">
        <title>The Genome Sequence of Anopheles maculatus species B.</title>
        <authorList>
            <consortium name="The Broad Institute Genomics Platform"/>
            <person name="Neafsey D.E."/>
            <person name="Besansky N."/>
            <person name="Howell P."/>
            <person name="Walton C."/>
            <person name="Young S.K."/>
            <person name="Zeng Q."/>
            <person name="Gargeya S."/>
            <person name="Fitzgerald M."/>
            <person name="Haas B."/>
            <person name="Abouelleil A."/>
            <person name="Allen A.W."/>
            <person name="Alvarado L."/>
            <person name="Arachchi H.M."/>
            <person name="Berlin A.M."/>
            <person name="Chapman S.B."/>
            <person name="Gainer-Dewar J."/>
            <person name="Goldberg J."/>
            <person name="Griggs A."/>
            <person name="Gujja S."/>
            <person name="Hansen M."/>
            <person name="Howarth C."/>
            <person name="Imamovic A."/>
            <person name="Ireland A."/>
            <person name="Larimer J."/>
            <person name="McCowan C."/>
            <person name="Murphy C."/>
            <person name="Pearson M."/>
            <person name="Poon T.W."/>
            <person name="Priest M."/>
            <person name="Roberts A."/>
            <person name="Saif S."/>
            <person name="Shea T."/>
            <person name="Sisk P."/>
            <person name="Sykes S."/>
            <person name="Wortman J."/>
            <person name="Nusbaum C."/>
            <person name="Birren B."/>
        </authorList>
    </citation>
    <scope>NUCLEOTIDE SEQUENCE [LARGE SCALE GENOMIC DNA]</scope>
    <source>
        <strain evidence="8">maculatus3</strain>
    </source>
</reference>
<dbReference type="EnsemblMetazoa" id="AMAM017215-RA">
    <property type="protein sequence ID" value="AMAM017215-PA"/>
    <property type="gene ID" value="AMAM017215"/>
</dbReference>
<keyword evidence="6" id="KW-0675">Receptor</keyword>
<keyword evidence="8" id="KW-1185">Reference proteome</keyword>
<comment type="function">
    <text evidence="6">Gustatory receptor which mediates acceptance or avoidance behavior, depending on its substrates.</text>
</comment>
<feature type="transmembrane region" description="Helical" evidence="6">
    <location>
        <begin position="44"/>
        <end position="65"/>
    </location>
</feature>
<feature type="transmembrane region" description="Helical" evidence="6">
    <location>
        <begin position="141"/>
        <end position="161"/>
    </location>
</feature>
<dbReference type="GO" id="GO:0005886">
    <property type="term" value="C:plasma membrane"/>
    <property type="evidence" value="ECO:0007669"/>
    <property type="project" value="UniProtKB-SubCell"/>
</dbReference>
<dbReference type="InterPro" id="IPR013604">
    <property type="entry name" value="7TM_chemorcpt"/>
</dbReference>
<keyword evidence="3 6" id="KW-0812">Transmembrane</keyword>
<evidence type="ECO:0000313" key="7">
    <source>
        <dbReference type="EnsemblMetazoa" id="AMAM017215-PA"/>
    </source>
</evidence>
<keyword evidence="4 6" id="KW-1133">Transmembrane helix</keyword>
<feature type="transmembrane region" description="Helical" evidence="6">
    <location>
        <begin position="181"/>
        <end position="202"/>
    </location>
</feature>
<evidence type="ECO:0000256" key="4">
    <source>
        <dbReference type="ARBA" id="ARBA00022989"/>
    </source>
</evidence>
<protein>
    <recommendedName>
        <fullName evidence="6">Gustatory receptor</fullName>
    </recommendedName>
</protein>
<evidence type="ECO:0000313" key="8">
    <source>
        <dbReference type="Proteomes" id="UP000075901"/>
    </source>
</evidence>
<evidence type="ECO:0000256" key="5">
    <source>
        <dbReference type="ARBA" id="ARBA00023136"/>
    </source>
</evidence>
<accession>A0A182T0M9</accession>
<dbReference type="Proteomes" id="UP000075901">
    <property type="component" value="Unassembled WGS sequence"/>
</dbReference>
<sequence length="291" mass="33157">MLITNGLNVASFEKLAELLGRIERAIAAWMTVQQRGCSDPPYRLLALLSLLLCFVYHFYVFYRSFLPAVHLVLQVRWELLIVDLYLFHVMILLFALGQCAARLRWMCGDALERDSVAEFCAVLRLRDELIQCVGLVNRIHAVLFLGVSASWLISVTCIVYFDFIYSNLEFKPNHPFVFEHLLMVGWKSALVAGLLAVAGAAAEQVKQITQLTQHCGITSLRNKRLASMVNKLLIKCQFQDIHFTVCGLFTIDNSLNYMVISSVVTYLVIITQFRQMEIENENKVSGKVEHF</sequence>
<keyword evidence="6" id="KW-0807">Transducer</keyword>
<comment type="subcellular location">
    <subcellularLocation>
        <location evidence="1 6">Cell membrane</location>
        <topology evidence="1 6">Multi-pass membrane protein</topology>
    </subcellularLocation>
</comment>
<evidence type="ECO:0000256" key="2">
    <source>
        <dbReference type="ARBA" id="ARBA00022475"/>
    </source>
</evidence>
<dbReference type="GO" id="GO:0007165">
    <property type="term" value="P:signal transduction"/>
    <property type="evidence" value="ECO:0007669"/>
    <property type="project" value="UniProtKB-KW"/>
</dbReference>
<feature type="transmembrane region" description="Helical" evidence="6">
    <location>
        <begin position="77"/>
        <end position="96"/>
    </location>
</feature>
<comment type="caution">
    <text evidence="6">Lacks conserved residue(s) required for the propagation of feature annotation.</text>
</comment>
<name>A0A182T0M9_9DIPT</name>
<evidence type="ECO:0000256" key="6">
    <source>
        <dbReference type="RuleBase" id="RU363108"/>
    </source>
</evidence>
<dbReference type="Pfam" id="PF08395">
    <property type="entry name" value="7tm_7"/>
    <property type="match status" value="1"/>
</dbReference>
<evidence type="ECO:0000256" key="1">
    <source>
        <dbReference type="ARBA" id="ARBA00004651"/>
    </source>
</evidence>
<dbReference type="VEuPathDB" id="VectorBase:AMAM017215"/>